<accession>A0A1E1K0V8</accession>
<feature type="region of interest" description="Disordered" evidence="1">
    <location>
        <begin position="89"/>
        <end position="131"/>
    </location>
</feature>
<evidence type="ECO:0008006" key="4">
    <source>
        <dbReference type="Google" id="ProtNLM"/>
    </source>
</evidence>
<dbReference type="InParanoid" id="A0A1E1K0V8"/>
<evidence type="ECO:0000313" key="2">
    <source>
        <dbReference type="EMBL" id="CZS91612.1"/>
    </source>
</evidence>
<keyword evidence="3" id="KW-1185">Reference proteome</keyword>
<comment type="caution">
    <text evidence="2">The sequence shown here is derived from an EMBL/GenBank/DDBJ whole genome shotgun (WGS) entry which is preliminary data.</text>
</comment>
<dbReference type="AlphaFoldDB" id="A0A1E1K0V8"/>
<evidence type="ECO:0000313" key="3">
    <source>
        <dbReference type="Proteomes" id="UP000178129"/>
    </source>
</evidence>
<evidence type="ECO:0000256" key="1">
    <source>
        <dbReference type="SAM" id="MobiDB-lite"/>
    </source>
</evidence>
<organism evidence="2 3">
    <name type="scientific">Rhynchosporium graminicola</name>
    <dbReference type="NCBI Taxonomy" id="2792576"/>
    <lineage>
        <taxon>Eukaryota</taxon>
        <taxon>Fungi</taxon>
        <taxon>Dikarya</taxon>
        <taxon>Ascomycota</taxon>
        <taxon>Pezizomycotina</taxon>
        <taxon>Leotiomycetes</taxon>
        <taxon>Helotiales</taxon>
        <taxon>Ploettnerulaceae</taxon>
        <taxon>Rhynchosporium</taxon>
    </lineage>
</organism>
<feature type="region of interest" description="Disordered" evidence="1">
    <location>
        <begin position="287"/>
        <end position="315"/>
    </location>
</feature>
<reference evidence="3" key="1">
    <citation type="submission" date="2016-03" db="EMBL/GenBank/DDBJ databases">
        <authorList>
            <person name="Ploux O."/>
        </authorList>
    </citation>
    <scope>NUCLEOTIDE SEQUENCE [LARGE SCALE GENOMIC DNA]</scope>
    <source>
        <strain evidence="3">UK7</strain>
    </source>
</reference>
<dbReference type="Proteomes" id="UP000178129">
    <property type="component" value="Unassembled WGS sequence"/>
</dbReference>
<dbReference type="InterPro" id="IPR021036">
    <property type="entry name" value="Ribosomal_mS45"/>
</dbReference>
<dbReference type="GO" id="GO:0005763">
    <property type="term" value="C:mitochondrial small ribosomal subunit"/>
    <property type="evidence" value="ECO:0007669"/>
    <property type="project" value="TreeGrafter"/>
</dbReference>
<proteinExistence type="predicted"/>
<name>A0A1E1K0V8_9HELO</name>
<dbReference type="EMBL" id="FJUW01000004">
    <property type="protein sequence ID" value="CZS91612.1"/>
    <property type="molecule type" value="Genomic_DNA"/>
</dbReference>
<feature type="compositionally biased region" description="Basic and acidic residues" evidence="1">
    <location>
        <begin position="115"/>
        <end position="131"/>
    </location>
</feature>
<dbReference type="Pfam" id="PF12298">
    <property type="entry name" value="Bot1p"/>
    <property type="match status" value="1"/>
</dbReference>
<dbReference type="STRING" id="914237.A0A1E1K0V8"/>
<gene>
    <name evidence="2" type="ORF">RCO7_07003</name>
</gene>
<protein>
    <recommendedName>
        <fullName evidence="4">37S ribosomal protein S35, mitochondrial</fullName>
    </recommendedName>
</protein>
<sequence length="375" mass="42353">MPPILRCTAKLPPAVCTRQVCRTGVSSRSFSTSPRYEQRATRARRAFHRWLNGPGRNFVEPREDSTNYLHAYNNLGQLKRVVEAARDGSASAANAKDGTGASSRRAVTPTTSTPEGEKEAPEIPPETKRDLRPFPLNADFVSQPVLGGMVKEEIWYNIMIEGKSVREVSAVLGVEMARVGAVVRLKEIEKQWEKIAKPLAHSYQRAINKMLPKTLLALPEERPNLHESINDLPVHRMTGQQIWHPTSESRHFTREDAAKIFDDNLLPADARVPHPELAVMHKDYMENLSSQEKRQRTTDRENAEQKKRAEKAVRQAKKEEAIKKVDTGRWEFHFTDINVDAVGKTGRGHKGVGWRYGLPHDDRNRGKIKIPTSVG</sequence>
<dbReference type="PANTHER" id="PTHR28158">
    <property type="entry name" value="37S RIBOSOMAL PROTEIN S35, MITOCHONDRIAL"/>
    <property type="match status" value="1"/>
</dbReference>
<dbReference type="GO" id="GO:0032543">
    <property type="term" value="P:mitochondrial translation"/>
    <property type="evidence" value="ECO:0007669"/>
    <property type="project" value="TreeGrafter"/>
</dbReference>
<dbReference type="PANTHER" id="PTHR28158:SF1">
    <property type="entry name" value="SMALL RIBOSOMAL SUBUNIT PROTEIN MS45"/>
    <property type="match status" value="1"/>
</dbReference>
<dbReference type="GO" id="GO:0003735">
    <property type="term" value="F:structural constituent of ribosome"/>
    <property type="evidence" value="ECO:0007669"/>
    <property type="project" value="TreeGrafter"/>
</dbReference>